<name>A0A6J3KPH1_9HYME</name>
<evidence type="ECO:0000313" key="3">
    <source>
        <dbReference type="RefSeq" id="XP_033355183.1"/>
    </source>
</evidence>
<sequence>MSFMVENRPTNEISNKDREHFLSLEVTEDYSFKYIPESHFKHIVRNVQRHRRKEDEERIWASFVKEQELNSLRFDKKDVDYSIQNMKDLLQENMQNVDRELKRLEEDALPERSKGIRNPKSNVKNEVIYTKVNSIGDNYSKEKTLTKNRGTCKTNVSVPTSRGSNIYMYSESEGQKTVFKSKAKKSLSDSSITEKKCYTNQLLRATNHFENNSDTDSSNNKDDIVYIQPDPFTIQKLLSMQKKIAELLDEISFRLCRIPLPDGDSDLKRRQQQTLEFSIRFSRNYLYNLNRLVTSIQRHIRAISPRLGLKQYKNIVFHQDMIKQKLVAAHQLLIQALTAYYKHIPNSILEGHSTKLQDVLQVVYNLINICDKVEISTYYFCSGDTTIIPLGKNLQNKCDAILSKLKLNLESRYGSTSHKNVQPVITTAPIFLPNKGRCNRKNLSNRLSMYSMDVKMSKGNLKRRNDIRRKSYTYQKENENNTKEIGNLYAQDYTLPELLYPSPITRTTSSRDVVQIDSTKNINNSKEDDIRTVMDGLTIDSENDSNIEIRTKRKPETNSGQQSVAIRKRTSTEMREAKNTKSKGVNIEANNFTNEEDDLIKKVTTIPKEHLVALAPVINDLVALVSKKKNELEMQPVSETSVETLREFLQKYQSPKDCDTKASLTKTSYEQSHCNLNGLSEIKRHNENVQLICISSMGKVPKMTHCDASCQVDYETALKIIHNGKVIDSNIKNGVQLAISEETELLFLTYRCEYKKLCQSKPMYSSNTQNKPWDIVAWISDKLIEELIIEITEELQMNDVIKKLFEMEFQEL</sequence>
<dbReference type="AlphaFoldDB" id="A0A6J3KPH1"/>
<feature type="compositionally biased region" description="Basic and acidic residues" evidence="1">
    <location>
        <begin position="570"/>
        <end position="579"/>
    </location>
</feature>
<dbReference type="Proteomes" id="UP000504631">
    <property type="component" value="Unplaced"/>
</dbReference>
<accession>A0A6J3KPH1</accession>
<dbReference type="KEGG" id="bvk:117236389"/>
<protein>
    <submittedName>
        <fullName evidence="3">Uncharacterized protein LOC117236389 isoform X1</fullName>
    </submittedName>
</protein>
<dbReference type="RefSeq" id="XP_033355183.1">
    <property type="nucleotide sequence ID" value="XM_033499292.1"/>
</dbReference>
<keyword evidence="2" id="KW-1185">Reference proteome</keyword>
<organism evidence="2 3">
    <name type="scientific">Bombus vosnesenskii</name>
    <dbReference type="NCBI Taxonomy" id="207650"/>
    <lineage>
        <taxon>Eukaryota</taxon>
        <taxon>Metazoa</taxon>
        <taxon>Ecdysozoa</taxon>
        <taxon>Arthropoda</taxon>
        <taxon>Hexapoda</taxon>
        <taxon>Insecta</taxon>
        <taxon>Pterygota</taxon>
        <taxon>Neoptera</taxon>
        <taxon>Endopterygota</taxon>
        <taxon>Hymenoptera</taxon>
        <taxon>Apocrita</taxon>
        <taxon>Aculeata</taxon>
        <taxon>Apoidea</taxon>
        <taxon>Anthophila</taxon>
        <taxon>Apidae</taxon>
        <taxon>Bombus</taxon>
        <taxon>Pyrobombus</taxon>
    </lineage>
</organism>
<dbReference type="GeneID" id="117236389"/>
<reference evidence="3" key="1">
    <citation type="submission" date="2025-08" db="UniProtKB">
        <authorList>
            <consortium name="RefSeq"/>
        </authorList>
    </citation>
    <scope>IDENTIFICATION</scope>
    <source>
        <tissue evidence="3">Muscle</tissue>
    </source>
</reference>
<proteinExistence type="predicted"/>
<feature type="region of interest" description="Disordered" evidence="1">
    <location>
        <begin position="551"/>
        <end position="581"/>
    </location>
</feature>
<evidence type="ECO:0000256" key="1">
    <source>
        <dbReference type="SAM" id="MobiDB-lite"/>
    </source>
</evidence>
<evidence type="ECO:0000313" key="2">
    <source>
        <dbReference type="Proteomes" id="UP000504631"/>
    </source>
</evidence>
<gene>
    <name evidence="3" type="primary">LOC117236389</name>
</gene>